<keyword evidence="1" id="KW-0285">Flavoprotein</keyword>
<evidence type="ECO:0000256" key="1">
    <source>
        <dbReference type="ARBA" id="ARBA00022630"/>
    </source>
</evidence>
<dbReference type="InterPro" id="IPR016167">
    <property type="entry name" value="FAD-bd_PCMH_sub1"/>
</dbReference>
<dbReference type="AlphaFoldDB" id="A0A2T2WE55"/>
<dbReference type="PROSITE" id="PS51387">
    <property type="entry name" value="FAD_PCMH"/>
    <property type="match status" value="1"/>
</dbReference>
<dbReference type="PANTHER" id="PTHR42659">
    <property type="entry name" value="XANTHINE DEHYDROGENASE SUBUNIT C-RELATED"/>
    <property type="match status" value="1"/>
</dbReference>
<sequence>MKPPAFDYYRPESISEATSLLKTMDDAKILAGGQSLIPMMNMRLARPQALIDINRIQALTSINDQGESLRVGALVRHCELETNPLVQRYVPLVSQAEGFIGHTAIRSRGTIGGSLAHADPAAELPVLAVLYDWDLIVESADQTRTIPARDFFLSYFITALDPTEILTAIDIPKQNGRGHISEYAIRAGDFALAIAAVSVRLTADNLIDDVRVALGGVADVPWRDPQLEEQWRNQSASPDLWRDIAHVVSERIEPTDDLQASAAYRRQLAETLVYRALQKAYRDPDAGSTMEGSFDR</sequence>
<dbReference type="SUPFAM" id="SSF56176">
    <property type="entry name" value="FAD-binding/transporter-associated domain-like"/>
    <property type="match status" value="1"/>
</dbReference>
<keyword evidence="3" id="KW-0560">Oxidoreductase</keyword>
<dbReference type="SMART" id="SM01092">
    <property type="entry name" value="CO_deh_flav_C"/>
    <property type="match status" value="1"/>
</dbReference>
<dbReference type="InterPro" id="IPR016166">
    <property type="entry name" value="FAD-bd_PCMH"/>
</dbReference>
<organism evidence="5 6">
    <name type="scientific">Sulfobacillus acidophilus</name>
    <dbReference type="NCBI Taxonomy" id="53633"/>
    <lineage>
        <taxon>Bacteria</taxon>
        <taxon>Bacillati</taxon>
        <taxon>Bacillota</taxon>
        <taxon>Clostridia</taxon>
        <taxon>Eubacteriales</taxon>
        <taxon>Clostridiales Family XVII. Incertae Sedis</taxon>
        <taxon>Sulfobacillus</taxon>
    </lineage>
</organism>
<dbReference type="Gene3D" id="3.30.43.10">
    <property type="entry name" value="Uridine Diphospho-n-acetylenolpyruvylglucosamine Reductase, domain 2"/>
    <property type="match status" value="1"/>
</dbReference>
<protein>
    <submittedName>
        <fullName evidence="5">Xanthine dehydrogenase family protein subunit M</fullName>
    </submittedName>
</protein>
<dbReference type="InterPro" id="IPR016169">
    <property type="entry name" value="FAD-bd_PCMH_sub2"/>
</dbReference>
<dbReference type="Gene3D" id="3.30.465.10">
    <property type="match status" value="1"/>
</dbReference>
<dbReference type="GO" id="GO:0071949">
    <property type="term" value="F:FAD binding"/>
    <property type="evidence" value="ECO:0007669"/>
    <property type="project" value="InterPro"/>
</dbReference>
<dbReference type="Proteomes" id="UP000241848">
    <property type="component" value="Unassembled WGS sequence"/>
</dbReference>
<proteinExistence type="predicted"/>
<evidence type="ECO:0000313" key="6">
    <source>
        <dbReference type="Proteomes" id="UP000241848"/>
    </source>
</evidence>
<dbReference type="InterPro" id="IPR002346">
    <property type="entry name" value="Mopterin_DH_FAD-bd"/>
</dbReference>
<evidence type="ECO:0000256" key="2">
    <source>
        <dbReference type="ARBA" id="ARBA00022827"/>
    </source>
</evidence>
<dbReference type="EMBL" id="PXYV01000059">
    <property type="protein sequence ID" value="PSR20516.1"/>
    <property type="molecule type" value="Genomic_DNA"/>
</dbReference>
<keyword evidence="2" id="KW-0274">FAD</keyword>
<evidence type="ECO:0000259" key="4">
    <source>
        <dbReference type="PROSITE" id="PS51387"/>
    </source>
</evidence>
<accession>A0A2T2WE55</accession>
<dbReference type="Gene3D" id="3.30.390.50">
    <property type="entry name" value="CO dehydrogenase flavoprotein, C-terminal domain"/>
    <property type="match status" value="1"/>
</dbReference>
<comment type="caution">
    <text evidence="5">The sequence shown here is derived from an EMBL/GenBank/DDBJ whole genome shotgun (WGS) entry which is preliminary data.</text>
</comment>
<reference evidence="5 6" key="1">
    <citation type="journal article" date="2014" name="BMC Genomics">
        <title>Comparison of environmental and isolate Sulfobacillus genomes reveals diverse carbon, sulfur, nitrogen, and hydrogen metabolisms.</title>
        <authorList>
            <person name="Justice N.B."/>
            <person name="Norman A."/>
            <person name="Brown C.T."/>
            <person name="Singh A."/>
            <person name="Thomas B.C."/>
            <person name="Banfield J.F."/>
        </authorList>
    </citation>
    <scope>NUCLEOTIDE SEQUENCE [LARGE SCALE GENOMIC DNA]</scope>
    <source>
        <strain evidence="5">AMDSBA3</strain>
    </source>
</reference>
<dbReference type="InterPro" id="IPR036318">
    <property type="entry name" value="FAD-bd_PCMH-like_sf"/>
</dbReference>
<dbReference type="Pfam" id="PF03450">
    <property type="entry name" value="CO_deh_flav_C"/>
    <property type="match status" value="1"/>
</dbReference>
<dbReference type="InterPro" id="IPR036683">
    <property type="entry name" value="CO_DH_flav_C_dom_sf"/>
</dbReference>
<gene>
    <name evidence="5" type="ORF">C7B45_14540</name>
</gene>
<dbReference type="PANTHER" id="PTHR42659:SF2">
    <property type="entry name" value="XANTHINE DEHYDROGENASE SUBUNIT C-RELATED"/>
    <property type="match status" value="1"/>
</dbReference>
<dbReference type="GO" id="GO:0016491">
    <property type="term" value="F:oxidoreductase activity"/>
    <property type="evidence" value="ECO:0007669"/>
    <property type="project" value="UniProtKB-KW"/>
</dbReference>
<dbReference type="InterPro" id="IPR005107">
    <property type="entry name" value="CO_DH_flav_C"/>
</dbReference>
<evidence type="ECO:0000313" key="5">
    <source>
        <dbReference type="EMBL" id="PSR20516.1"/>
    </source>
</evidence>
<dbReference type="Pfam" id="PF00941">
    <property type="entry name" value="FAD_binding_5"/>
    <property type="match status" value="1"/>
</dbReference>
<evidence type="ECO:0000256" key="3">
    <source>
        <dbReference type="ARBA" id="ARBA00023002"/>
    </source>
</evidence>
<feature type="domain" description="FAD-binding PCMH-type" evidence="4">
    <location>
        <begin position="1"/>
        <end position="176"/>
    </location>
</feature>
<name>A0A2T2WE55_9FIRM</name>
<dbReference type="SUPFAM" id="SSF55447">
    <property type="entry name" value="CO dehydrogenase flavoprotein C-terminal domain-like"/>
    <property type="match status" value="1"/>
</dbReference>
<dbReference type="InterPro" id="IPR051312">
    <property type="entry name" value="Diverse_Substr_Oxidored"/>
</dbReference>